<name>U5NW77_9MICO</name>
<organism evidence="2">
    <name type="scientific">Brevibacterium sp. Ap13</name>
    <dbReference type="NCBI Taxonomy" id="1406197"/>
    <lineage>
        <taxon>Bacteria</taxon>
        <taxon>Bacillati</taxon>
        <taxon>Actinomycetota</taxon>
        <taxon>Actinomycetes</taxon>
        <taxon>Micrococcales</taxon>
        <taxon>Brevibacteriaceae</taxon>
        <taxon>Brevibacterium</taxon>
    </lineage>
</organism>
<geneLocation type="plasmid" evidence="2">
    <name>pAP13</name>
</geneLocation>
<accession>U5NW77</accession>
<sequence length="79" mass="9085">MTAVDAEDWVEDLKSSKARIEELDAQIKEAKWQHDLKILKYEKEHLQTEIADVLDTKQGVISVRIKRTREALAKGEHAS</sequence>
<dbReference type="EMBL" id="KF577590">
    <property type="protein sequence ID" value="AGY35363.1"/>
    <property type="molecule type" value="Genomic_DNA"/>
</dbReference>
<evidence type="ECO:0000313" key="2">
    <source>
        <dbReference type="EMBL" id="AGY35363.1"/>
    </source>
</evidence>
<proteinExistence type="predicted"/>
<protein>
    <submittedName>
        <fullName evidence="2">Uncharacterized protein</fullName>
    </submittedName>
</protein>
<dbReference type="AlphaFoldDB" id="U5NW77"/>
<gene>
    <name evidence="2" type="ORF">AP13_p00540</name>
</gene>
<feature type="coiled-coil region" evidence="1">
    <location>
        <begin position="6"/>
        <end position="33"/>
    </location>
</feature>
<reference evidence="2" key="1">
    <citation type="journal article" date="2013" name="Genome Announc.">
        <title>Complete Genome Sequence of pAP13, a Large Linear Plasmid of a Brevibacterium Strain Isolated from a Saline Lake at 4,200 Meters above Sea Level in Argentina.</title>
        <authorList>
            <person name="Dib J.R."/>
            <person name="Schuldes J."/>
            <person name="Thurmer A."/>
            <person name="Farias M.E."/>
            <person name="Daniel R."/>
            <person name="Meinhardt F."/>
        </authorList>
    </citation>
    <scope>NUCLEOTIDE SEQUENCE</scope>
    <source>
        <strain evidence="2">Ap13</strain>
        <plasmid evidence="2">pAP13</plasmid>
    </source>
</reference>
<evidence type="ECO:0000256" key="1">
    <source>
        <dbReference type="SAM" id="Coils"/>
    </source>
</evidence>
<keyword evidence="2" id="KW-0614">Plasmid</keyword>
<keyword evidence="1" id="KW-0175">Coiled coil</keyword>
<dbReference type="RefSeq" id="WP_023164800.1">
    <property type="nucleotide sequence ID" value="NC_022590.1"/>
</dbReference>